<proteinExistence type="predicted"/>
<evidence type="ECO:0000313" key="1">
    <source>
        <dbReference type="EMBL" id="AIF54433.1"/>
    </source>
</evidence>
<dbReference type="OrthoDB" id="17630at10239"/>
<dbReference type="CDD" id="cd08054">
    <property type="entry name" value="gp6"/>
    <property type="match status" value="1"/>
</dbReference>
<dbReference type="InterPro" id="IPR006450">
    <property type="entry name" value="Phage_HK97_gp6-like"/>
</dbReference>
<dbReference type="RefSeq" id="YP_009098717.1">
    <property type="nucleotide sequence ID" value="NC_025421.1"/>
</dbReference>
<reference evidence="1 2" key="1">
    <citation type="journal article" date="2014" name="Appl. Environ. Microbiol.">
        <title>Molecular Characterization of Three Lactobacillus delbrueckii subsp. bulgaricus Phages.</title>
        <authorList>
            <person name="Casey E."/>
            <person name="Mahony J."/>
            <person name="O'Connell-Motherway M."/>
            <person name="Bottacini F."/>
            <person name="Cornelissen A."/>
            <person name="Neve H."/>
            <person name="Heller K.J."/>
            <person name="Noben J.P."/>
            <person name="Dal Bello F."/>
            <person name="van Sinderen D."/>
        </authorList>
    </citation>
    <scope>NUCLEOTIDE SEQUENCE [LARGE SCALE GENOMIC DNA]</scope>
</reference>
<dbReference type="KEGG" id="vg:22110004"/>
<keyword evidence="2" id="KW-1185">Reference proteome</keyword>
<evidence type="ECO:0000313" key="2">
    <source>
        <dbReference type="Proteomes" id="UP000028563"/>
    </source>
</evidence>
<protein>
    <submittedName>
        <fullName evidence="1">Uncharacterized protein</fullName>
    </submittedName>
</protein>
<accession>A0A075KQH1</accession>
<organism evidence="1 2">
    <name type="scientific">Lactobacillus phage Ld3</name>
    <dbReference type="NCBI Taxonomy" id="1500735"/>
    <lineage>
        <taxon>Viruses</taxon>
        <taxon>Duplodnaviria</taxon>
        <taxon>Heunggongvirae</taxon>
        <taxon>Uroviricota</taxon>
        <taxon>Caudoviricetes</taxon>
        <taxon>Cequinquevirus</taxon>
        <taxon>Cequinquevirus Ld3</taxon>
    </lineage>
</organism>
<dbReference type="NCBIfam" id="TIGR01560">
    <property type="entry name" value="put_DNA_pack"/>
    <property type="match status" value="1"/>
</dbReference>
<dbReference type="GeneID" id="22110004"/>
<dbReference type="Proteomes" id="UP000028563">
    <property type="component" value="Segment"/>
</dbReference>
<dbReference type="EMBL" id="KJ564038">
    <property type="protein sequence ID" value="AIF54433.1"/>
    <property type="molecule type" value="Genomic_DNA"/>
</dbReference>
<sequence length="103" mass="11932">MNDVRMNDVTKVSDITVEKLADYLRLSHLTVEDVTLLHTLLNVSKTFITKYTGRENLDDFPDFVIVVYLLCQDMYDNRTLYVDKGDFNQTVQTILGMHSINLL</sequence>
<name>A0A075KQH1_9CAUD</name>
<gene>
    <name evidence="1" type="ORF">LDB3_008</name>
</gene>